<dbReference type="PANTHER" id="PTHR22946:SF12">
    <property type="entry name" value="CONIDIAL PIGMENT BIOSYNTHESIS PROTEIN AYG1 (AFU_ORTHOLOGUE AFUA_2G17550)"/>
    <property type="match status" value="1"/>
</dbReference>
<dbReference type="EMBL" id="BAAAQY010000008">
    <property type="protein sequence ID" value="GAA2240695.1"/>
    <property type="molecule type" value="Genomic_DNA"/>
</dbReference>
<dbReference type="InterPro" id="IPR029058">
    <property type="entry name" value="AB_hydrolase_fold"/>
</dbReference>
<evidence type="ECO:0000313" key="3">
    <source>
        <dbReference type="EMBL" id="GAA2240695.1"/>
    </source>
</evidence>
<keyword evidence="4" id="KW-1185">Reference proteome</keyword>
<dbReference type="Gene3D" id="1.20.1440.110">
    <property type="entry name" value="acylaminoacyl peptidase"/>
    <property type="match status" value="1"/>
</dbReference>
<evidence type="ECO:0000259" key="2">
    <source>
        <dbReference type="Pfam" id="PF12697"/>
    </source>
</evidence>
<gene>
    <name evidence="3" type="ORF">GCM10009851_27600</name>
</gene>
<dbReference type="InterPro" id="IPR050261">
    <property type="entry name" value="FrsA_esterase"/>
</dbReference>
<dbReference type="GO" id="GO:0016787">
    <property type="term" value="F:hydrolase activity"/>
    <property type="evidence" value="ECO:0007669"/>
    <property type="project" value="UniProtKB-KW"/>
</dbReference>
<name>A0ABN3DTN8_9MICO</name>
<dbReference type="SUPFAM" id="SSF53474">
    <property type="entry name" value="alpha/beta-Hydrolases"/>
    <property type="match status" value="1"/>
</dbReference>
<reference evidence="3 4" key="1">
    <citation type="journal article" date="2019" name="Int. J. Syst. Evol. Microbiol.">
        <title>The Global Catalogue of Microorganisms (GCM) 10K type strain sequencing project: providing services to taxonomists for standard genome sequencing and annotation.</title>
        <authorList>
            <consortium name="The Broad Institute Genomics Platform"/>
            <consortium name="The Broad Institute Genome Sequencing Center for Infectious Disease"/>
            <person name="Wu L."/>
            <person name="Ma J."/>
        </authorList>
    </citation>
    <scope>NUCLEOTIDE SEQUENCE [LARGE SCALE GENOMIC DNA]</scope>
    <source>
        <strain evidence="3 4">JCM 16117</strain>
    </source>
</reference>
<accession>A0ABN3DTN8</accession>
<comment type="similarity">
    <text evidence="1">Belongs to the AB hydrolase superfamily. FUS2 hydrolase family.</text>
</comment>
<protein>
    <submittedName>
        <fullName evidence="3">Alpha/beta hydrolase</fullName>
    </submittedName>
</protein>
<organism evidence="3 4">
    <name type="scientific">Herbiconiux moechotypicola</name>
    <dbReference type="NCBI Taxonomy" id="637393"/>
    <lineage>
        <taxon>Bacteria</taxon>
        <taxon>Bacillati</taxon>
        <taxon>Actinomycetota</taxon>
        <taxon>Actinomycetes</taxon>
        <taxon>Micrococcales</taxon>
        <taxon>Microbacteriaceae</taxon>
        <taxon>Herbiconiux</taxon>
    </lineage>
</organism>
<evidence type="ECO:0000313" key="4">
    <source>
        <dbReference type="Proteomes" id="UP001500929"/>
    </source>
</evidence>
<dbReference type="PANTHER" id="PTHR22946">
    <property type="entry name" value="DIENELACTONE HYDROLASE DOMAIN-CONTAINING PROTEIN-RELATED"/>
    <property type="match status" value="1"/>
</dbReference>
<comment type="caution">
    <text evidence="3">The sequence shown here is derived from an EMBL/GenBank/DDBJ whole genome shotgun (WGS) entry which is preliminary data.</text>
</comment>
<dbReference type="Proteomes" id="UP001500929">
    <property type="component" value="Unassembled WGS sequence"/>
</dbReference>
<dbReference type="RefSeq" id="WP_259480049.1">
    <property type="nucleotide sequence ID" value="NZ_BAAAQY010000008.1"/>
</dbReference>
<keyword evidence="3" id="KW-0378">Hydrolase</keyword>
<proteinExistence type="inferred from homology"/>
<evidence type="ECO:0000256" key="1">
    <source>
        <dbReference type="ARBA" id="ARBA00038115"/>
    </source>
</evidence>
<sequence length="410" mass="44363">MSGFAVKDELLDAQTLRAAATAPFGGADVFETVAIARRVKGTDFDSWHAEWNAAAEAAYAIGVTAEARGESETARLAFLRATTYFRTAGSVFLARPVDPRLPASLARQTEAFRRAIAHFRTPVEPVLIPYEGTTLPGYFFSAVAPDAPGAAAKRATVVLVDGYDGSVEELYFWNGQAALDRGYNVLAFDGPGQGSVLVDQGLPLRPDYENVVTPVIDFVLQRPEVDPERVALIGLSLGGYLAPRAASREHRVAACIADSGAFDLFDASVARVPKPLRGQIPDGNDAARKLVEAMVERLEKNPTGGWALRRNLYAHDVPDAMEFFRVARSFTLREAAQHITCPVLVTHAEGDDIGASAPELYEALTVSDKEIILFTEAEGAGQHCETGARQLYLARTFSWLDARLEPARLA</sequence>
<dbReference type="Pfam" id="PF12697">
    <property type="entry name" value="Abhydrolase_6"/>
    <property type="match status" value="1"/>
</dbReference>
<dbReference type="Gene3D" id="3.40.50.1820">
    <property type="entry name" value="alpha/beta hydrolase"/>
    <property type="match status" value="1"/>
</dbReference>
<dbReference type="InterPro" id="IPR000073">
    <property type="entry name" value="AB_hydrolase_1"/>
</dbReference>
<feature type="domain" description="AB hydrolase-1" evidence="2">
    <location>
        <begin position="173"/>
        <end position="381"/>
    </location>
</feature>